<dbReference type="InParanoid" id="K1PY49"/>
<feature type="chain" id="PRO_5043803037" evidence="9">
    <location>
        <begin position="18"/>
        <end position="475"/>
    </location>
</feature>
<dbReference type="PROSITE" id="PS00514">
    <property type="entry name" value="FIBRINOGEN_C_1"/>
    <property type="match status" value="1"/>
</dbReference>
<dbReference type="KEGG" id="crg:105327824"/>
<accession>K1PY49</accession>
<dbReference type="InterPro" id="IPR037579">
    <property type="entry name" value="FIB_ANG-like"/>
</dbReference>
<keyword evidence="4 7" id="KW-0175">Coiled coil</keyword>
<evidence type="ECO:0000256" key="1">
    <source>
        <dbReference type="ARBA" id="ARBA00004613"/>
    </source>
</evidence>
<comment type="subcellular location">
    <subcellularLocation>
        <location evidence="1">Secreted</location>
    </subcellularLocation>
</comment>
<protein>
    <submittedName>
        <fullName evidence="10">Angiopoietin-2</fullName>
    </submittedName>
</protein>
<gene>
    <name evidence="10" type="ORF">CGI_10005774</name>
</gene>
<evidence type="ECO:0000256" key="9">
    <source>
        <dbReference type="SAM" id="SignalP"/>
    </source>
</evidence>
<dbReference type="OrthoDB" id="7735550at2759"/>
<keyword evidence="2" id="KW-0964">Secreted</keyword>
<evidence type="ECO:0000256" key="6">
    <source>
        <dbReference type="ARBA" id="ARBA00023180"/>
    </source>
</evidence>
<feature type="region of interest" description="Disordered" evidence="8">
    <location>
        <begin position="423"/>
        <end position="475"/>
    </location>
</feature>
<dbReference type="PANTHER" id="PTHR47221">
    <property type="entry name" value="FIBRINOGEN ALPHA CHAIN"/>
    <property type="match status" value="1"/>
</dbReference>
<dbReference type="PANTHER" id="PTHR47221:SF6">
    <property type="entry name" value="FIBRINOGEN ALPHA CHAIN"/>
    <property type="match status" value="1"/>
</dbReference>
<dbReference type="AlphaFoldDB" id="K1PY49"/>
<keyword evidence="3 9" id="KW-0732">Signal</keyword>
<evidence type="ECO:0000313" key="10">
    <source>
        <dbReference type="EMBL" id="EKC26538.1"/>
    </source>
</evidence>
<dbReference type="SMART" id="SM00186">
    <property type="entry name" value="FBG"/>
    <property type="match status" value="1"/>
</dbReference>
<name>K1PY49_MAGGI</name>
<dbReference type="InterPro" id="IPR014716">
    <property type="entry name" value="Fibrinogen_a/b/g_C_1"/>
</dbReference>
<evidence type="ECO:0000256" key="5">
    <source>
        <dbReference type="ARBA" id="ARBA00023157"/>
    </source>
</evidence>
<keyword evidence="6" id="KW-0325">Glycoprotein</keyword>
<dbReference type="GO" id="GO:0005576">
    <property type="term" value="C:extracellular region"/>
    <property type="evidence" value="ECO:0007669"/>
    <property type="project" value="UniProtKB-SubCell"/>
</dbReference>
<organism evidence="10">
    <name type="scientific">Magallana gigas</name>
    <name type="common">Pacific oyster</name>
    <name type="synonym">Crassostrea gigas</name>
    <dbReference type="NCBI Taxonomy" id="29159"/>
    <lineage>
        <taxon>Eukaryota</taxon>
        <taxon>Metazoa</taxon>
        <taxon>Spiralia</taxon>
        <taxon>Lophotrochozoa</taxon>
        <taxon>Mollusca</taxon>
        <taxon>Bivalvia</taxon>
        <taxon>Autobranchia</taxon>
        <taxon>Pteriomorphia</taxon>
        <taxon>Ostreida</taxon>
        <taxon>Ostreoidea</taxon>
        <taxon>Ostreidae</taxon>
        <taxon>Magallana</taxon>
    </lineage>
</organism>
<feature type="compositionally biased region" description="Polar residues" evidence="8">
    <location>
        <begin position="456"/>
        <end position="468"/>
    </location>
</feature>
<dbReference type="InterPro" id="IPR036056">
    <property type="entry name" value="Fibrinogen-like_C"/>
</dbReference>
<dbReference type="SUPFAM" id="SSF56496">
    <property type="entry name" value="Fibrinogen C-terminal domain-like"/>
    <property type="match status" value="1"/>
</dbReference>
<dbReference type="CDD" id="cd00087">
    <property type="entry name" value="FReD"/>
    <property type="match status" value="1"/>
</dbReference>
<dbReference type="Pfam" id="PF00147">
    <property type="entry name" value="Fibrinogen_C"/>
    <property type="match status" value="1"/>
</dbReference>
<keyword evidence="5" id="KW-1015">Disulfide bond</keyword>
<evidence type="ECO:0000256" key="4">
    <source>
        <dbReference type="ARBA" id="ARBA00023054"/>
    </source>
</evidence>
<evidence type="ECO:0000256" key="3">
    <source>
        <dbReference type="ARBA" id="ARBA00022729"/>
    </source>
</evidence>
<reference evidence="10" key="1">
    <citation type="journal article" date="2012" name="Nature">
        <title>The oyster genome reveals stress adaptation and complexity of shell formation.</title>
        <authorList>
            <person name="Zhang G."/>
            <person name="Fang X."/>
            <person name="Guo X."/>
            <person name="Li L."/>
            <person name="Luo R."/>
            <person name="Xu F."/>
            <person name="Yang P."/>
            <person name="Zhang L."/>
            <person name="Wang X."/>
            <person name="Qi H."/>
            <person name="Xiong Z."/>
            <person name="Que H."/>
            <person name="Xie Y."/>
            <person name="Holland P.W."/>
            <person name="Paps J."/>
            <person name="Zhu Y."/>
            <person name="Wu F."/>
            <person name="Chen Y."/>
            <person name="Wang J."/>
            <person name="Peng C."/>
            <person name="Meng J."/>
            <person name="Yang L."/>
            <person name="Liu J."/>
            <person name="Wen B."/>
            <person name="Zhang N."/>
            <person name="Huang Z."/>
            <person name="Zhu Q."/>
            <person name="Feng Y."/>
            <person name="Mount A."/>
            <person name="Hedgecock D."/>
            <person name="Xu Z."/>
            <person name="Liu Y."/>
            <person name="Domazet-Loso T."/>
            <person name="Du Y."/>
            <person name="Sun X."/>
            <person name="Zhang S."/>
            <person name="Liu B."/>
            <person name="Cheng P."/>
            <person name="Jiang X."/>
            <person name="Li J."/>
            <person name="Fan D."/>
            <person name="Wang W."/>
            <person name="Fu W."/>
            <person name="Wang T."/>
            <person name="Wang B."/>
            <person name="Zhang J."/>
            <person name="Peng Z."/>
            <person name="Li Y."/>
            <person name="Li N."/>
            <person name="Wang J."/>
            <person name="Chen M."/>
            <person name="He Y."/>
            <person name="Tan F."/>
            <person name="Song X."/>
            <person name="Zheng Q."/>
            <person name="Huang R."/>
            <person name="Yang H."/>
            <person name="Du X."/>
            <person name="Chen L."/>
            <person name="Yang M."/>
            <person name="Gaffney P.M."/>
            <person name="Wang S."/>
            <person name="Luo L."/>
            <person name="She Z."/>
            <person name="Ming Y."/>
            <person name="Huang W."/>
            <person name="Zhang S."/>
            <person name="Huang B."/>
            <person name="Zhang Y."/>
            <person name="Qu T."/>
            <person name="Ni P."/>
            <person name="Miao G."/>
            <person name="Wang J."/>
            <person name="Wang Q."/>
            <person name="Steinberg C.E."/>
            <person name="Wang H."/>
            <person name="Li N."/>
            <person name="Qian L."/>
            <person name="Zhang G."/>
            <person name="Li Y."/>
            <person name="Yang H."/>
            <person name="Liu X."/>
            <person name="Wang J."/>
            <person name="Yin Y."/>
            <person name="Wang J."/>
        </authorList>
    </citation>
    <scope>NUCLEOTIDE SEQUENCE [LARGE SCALE GENOMIC DNA]</scope>
    <source>
        <strain evidence="10">05x7-T-G4-1.051#20</strain>
    </source>
</reference>
<dbReference type="PROSITE" id="PS51406">
    <property type="entry name" value="FIBRINOGEN_C_2"/>
    <property type="match status" value="1"/>
</dbReference>
<sequence length="475" mass="55261">MRKILVILLFSFYFCLGMKTSKNSNRKLLKTKRCKYTFVVKEMVDGGHCPNQVQEFPQADKRMESSTLAADSKNPYSIIKSTTNQILSGSTFTQLEKRLKAVESMLEDQTLENTNLNQTISKQEFKLQQCDKMMNDYHKNITNMFRLMNHLQRSINGQKQGYRELEKKVSGIVLDVVEVNNVLEKKVTAFDNTVSMKRKNIQVETISKVLNCGQTNPETTFKDCQDVLARGHTISAVYYITTTYSSCSIPVWCDMDTPPGGWLVIQNRFNGEVDFNRLWDEYRDGFGNIASEFWLGLDNIFLLSNQDFYELRFDLWDFEDNRAFALYKNFKLDGARDRYKIHATDFEGSAKNGMQVHNGMRFSTPDQDNDKWLEYHCGKEWRAGWWFNNCWHSILNGPYYNQSKVLSRGISWNDWKPEQLAKSQMKIRPSRLHRSVESTKHDPKASNSKVNDETYLPSNSQDLQNMESSKLKPKS</sequence>
<dbReference type="EMBL" id="JH816307">
    <property type="protein sequence ID" value="EKC26538.1"/>
    <property type="molecule type" value="Genomic_DNA"/>
</dbReference>
<evidence type="ECO:0000256" key="7">
    <source>
        <dbReference type="SAM" id="Coils"/>
    </source>
</evidence>
<proteinExistence type="predicted"/>
<feature type="compositionally biased region" description="Basic and acidic residues" evidence="8">
    <location>
        <begin position="434"/>
        <end position="444"/>
    </location>
</feature>
<evidence type="ECO:0000256" key="2">
    <source>
        <dbReference type="ARBA" id="ARBA00022525"/>
    </source>
</evidence>
<feature type="signal peptide" evidence="9">
    <location>
        <begin position="1"/>
        <end position="17"/>
    </location>
</feature>
<dbReference type="InterPro" id="IPR020837">
    <property type="entry name" value="Fibrinogen_CS"/>
</dbReference>
<feature type="coiled-coil region" evidence="7">
    <location>
        <begin position="92"/>
        <end position="119"/>
    </location>
</feature>
<dbReference type="InterPro" id="IPR002181">
    <property type="entry name" value="Fibrinogen_a/b/g_C_dom"/>
</dbReference>
<dbReference type="HOGENOM" id="CLU_575208_0_0_1"/>
<evidence type="ECO:0000256" key="8">
    <source>
        <dbReference type="SAM" id="MobiDB-lite"/>
    </source>
</evidence>
<dbReference type="Gene3D" id="3.90.215.10">
    <property type="entry name" value="Gamma Fibrinogen, chain A, domain 1"/>
    <property type="match status" value="1"/>
</dbReference>